<proteinExistence type="predicted"/>
<name>A0A5Q2FCA0_9ACTN</name>
<dbReference type="AlphaFoldDB" id="A0A5Q2FCA0"/>
<keyword evidence="3" id="KW-1185">Reference proteome</keyword>
<gene>
    <name evidence="2" type="ORF">Rai3103_10280</name>
</gene>
<evidence type="ECO:0000256" key="1">
    <source>
        <dbReference type="SAM" id="MobiDB-lite"/>
    </source>
</evidence>
<reference evidence="2 3" key="1">
    <citation type="submission" date="2019-10" db="EMBL/GenBank/DDBJ databases">
        <title>Genomic analysis of Raineyella sp. CBA3103.</title>
        <authorList>
            <person name="Roh S.W."/>
        </authorList>
    </citation>
    <scope>NUCLEOTIDE SEQUENCE [LARGE SCALE GENOMIC DNA]</scope>
    <source>
        <strain evidence="2 3">CBA3103</strain>
    </source>
</reference>
<dbReference type="Proteomes" id="UP000386847">
    <property type="component" value="Chromosome"/>
</dbReference>
<accession>A0A5Q2FCA0</accession>
<evidence type="ECO:0000313" key="2">
    <source>
        <dbReference type="EMBL" id="QGF24001.1"/>
    </source>
</evidence>
<dbReference type="RefSeq" id="WP_153572530.1">
    <property type="nucleotide sequence ID" value="NZ_CP045725.1"/>
</dbReference>
<dbReference type="Pfam" id="PF11662">
    <property type="entry name" value="DUF3263"/>
    <property type="match status" value="1"/>
</dbReference>
<protein>
    <submittedName>
        <fullName evidence="2">DUF3263 domain-containing protein</fullName>
    </submittedName>
</protein>
<dbReference type="EMBL" id="CP045725">
    <property type="protein sequence ID" value="QGF24001.1"/>
    <property type="molecule type" value="Genomic_DNA"/>
</dbReference>
<sequence length="87" mass="10353">MTDERDRRLLDFEAAWWKYAASKDEGIREQFGLSSTRYYQALNALLDDPEALAYAPGLIRRLRRERERRQRERSARRLTGRPDPAAR</sequence>
<dbReference type="KEGG" id="rain:Rai3103_10280"/>
<feature type="region of interest" description="Disordered" evidence="1">
    <location>
        <begin position="65"/>
        <end position="87"/>
    </location>
</feature>
<evidence type="ECO:0000313" key="3">
    <source>
        <dbReference type="Proteomes" id="UP000386847"/>
    </source>
</evidence>
<feature type="compositionally biased region" description="Basic and acidic residues" evidence="1">
    <location>
        <begin position="65"/>
        <end position="75"/>
    </location>
</feature>
<organism evidence="2 3">
    <name type="scientific">Raineyella fluvialis</name>
    <dbReference type="NCBI Taxonomy" id="2662261"/>
    <lineage>
        <taxon>Bacteria</taxon>
        <taxon>Bacillati</taxon>
        <taxon>Actinomycetota</taxon>
        <taxon>Actinomycetes</taxon>
        <taxon>Propionibacteriales</taxon>
        <taxon>Propionibacteriaceae</taxon>
        <taxon>Raineyella</taxon>
    </lineage>
</organism>
<dbReference type="InterPro" id="IPR021678">
    <property type="entry name" value="DUF3263"/>
</dbReference>